<dbReference type="Gene3D" id="3.40.30.10">
    <property type="entry name" value="Glutaredoxin"/>
    <property type="match status" value="1"/>
</dbReference>
<evidence type="ECO:0000256" key="1">
    <source>
        <dbReference type="ARBA" id="ARBA00007198"/>
    </source>
</evidence>
<dbReference type="GO" id="GO:0008794">
    <property type="term" value="F:arsenate reductase (glutaredoxin) activity"/>
    <property type="evidence" value="ECO:0007669"/>
    <property type="project" value="UniProtKB-EC"/>
</dbReference>
<dbReference type="SUPFAM" id="SSF52833">
    <property type="entry name" value="Thioredoxin-like"/>
    <property type="match status" value="1"/>
</dbReference>
<dbReference type="EC" id="1.20.4.1" evidence="4"/>
<dbReference type="RefSeq" id="WP_408624700.1">
    <property type="nucleotide sequence ID" value="NZ_JBEQCT010000008.1"/>
</dbReference>
<comment type="catalytic activity">
    <reaction evidence="4">
        <text>[glutaredoxin]-dithiol + arsenate + glutathione + H(+) = glutathionyl-S-S-[glutaredoxin] + arsenite + H2O</text>
        <dbReference type="Rhea" id="RHEA:22016"/>
        <dbReference type="Rhea" id="RHEA-COMP:10729"/>
        <dbReference type="Rhea" id="RHEA-COMP:17668"/>
        <dbReference type="ChEBI" id="CHEBI:15377"/>
        <dbReference type="ChEBI" id="CHEBI:15378"/>
        <dbReference type="ChEBI" id="CHEBI:29242"/>
        <dbReference type="ChEBI" id="CHEBI:29950"/>
        <dbReference type="ChEBI" id="CHEBI:48597"/>
        <dbReference type="ChEBI" id="CHEBI:57925"/>
        <dbReference type="ChEBI" id="CHEBI:146199"/>
        <dbReference type="EC" id="1.20.4.1"/>
    </reaction>
</comment>
<dbReference type="NCBIfam" id="TIGR00014">
    <property type="entry name" value="arsC"/>
    <property type="match status" value="1"/>
</dbReference>
<keyword evidence="2 4" id="KW-0560">Oxidoreductase</keyword>
<dbReference type="InterPro" id="IPR036249">
    <property type="entry name" value="Thioredoxin-like_sf"/>
</dbReference>
<dbReference type="InterPro" id="IPR006660">
    <property type="entry name" value="Arsenate_reductase-like"/>
</dbReference>
<evidence type="ECO:0000256" key="3">
    <source>
        <dbReference type="PROSITE-ProRule" id="PRU01282"/>
    </source>
</evidence>
<dbReference type="InterPro" id="IPR006659">
    <property type="entry name" value="Arsenate_reductase"/>
</dbReference>
<dbReference type="PANTHER" id="PTHR30041:SF4">
    <property type="entry name" value="ARSENATE REDUCTASE"/>
    <property type="match status" value="1"/>
</dbReference>
<evidence type="ECO:0000256" key="2">
    <source>
        <dbReference type="ARBA" id="ARBA00023002"/>
    </source>
</evidence>
<dbReference type="PANTHER" id="PTHR30041">
    <property type="entry name" value="ARSENATE REDUCTASE"/>
    <property type="match status" value="1"/>
</dbReference>
<gene>
    <name evidence="5" type="primary">arsC</name>
    <name evidence="5" type="ORF">ABUE30_15260</name>
</gene>
<dbReference type="PROSITE" id="PS51353">
    <property type="entry name" value="ARSC"/>
    <property type="match status" value="1"/>
</dbReference>
<evidence type="ECO:0000313" key="5">
    <source>
        <dbReference type="EMBL" id="MFM2486401.1"/>
    </source>
</evidence>
<dbReference type="EMBL" id="JBEQCT010000008">
    <property type="protein sequence ID" value="MFM2486401.1"/>
    <property type="molecule type" value="Genomic_DNA"/>
</dbReference>
<protein>
    <recommendedName>
        <fullName evidence="4">Arsenate reductase</fullName>
        <ecNumber evidence="4">1.20.4.1</ecNumber>
    </recommendedName>
</protein>
<dbReference type="CDD" id="cd03034">
    <property type="entry name" value="ArsC_ArsC"/>
    <property type="match status" value="1"/>
</dbReference>
<comment type="similarity">
    <text evidence="1 3 4">Belongs to the ArsC family.</text>
</comment>
<dbReference type="Proteomes" id="UP001629953">
    <property type="component" value="Unassembled WGS sequence"/>
</dbReference>
<evidence type="ECO:0000313" key="6">
    <source>
        <dbReference type="Proteomes" id="UP001629953"/>
    </source>
</evidence>
<comment type="caution">
    <text evidence="5">The sequence shown here is derived from an EMBL/GenBank/DDBJ whole genome shotgun (WGS) entry which is preliminary data.</text>
</comment>
<sequence>MSDVIIYHNPRCSKSRQTLALLEEYGVTPSIVYYLKTPPDADTLQGLLASLGMKASELIRSKDALYKELDLAEKTLTESQWLEVLVAHPQLMERPIVVRGDKAVLGRPPENVLALIDD</sequence>
<reference evidence="5 6" key="1">
    <citation type="journal article" date="2013" name="Int. J. Syst. Evol. Microbiol.">
        <title>Celerinatantimonas yamalensis sp. nov., a cold-adapted diazotrophic bacterium from a cold permafrost brine.</title>
        <authorList>
            <person name="Shcherbakova V."/>
            <person name="Chuvilskaya N."/>
            <person name="Rivkina E."/>
            <person name="Demidov N."/>
            <person name="Uchaeva V."/>
            <person name="Suetin S."/>
            <person name="Suzina N."/>
            <person name="Gilichinsky D."/>
        </authorList>
    </citation>
    <scope>NUCLEOTIDE SEQUENCE [LARGE SCALE GENOMIC DNA]</scope>
    <source>
        <strain evidence="5 6">C7</strain>
    </source>
</reference>
<keyword evidence="6" id="KW-1185">Reference proteome</keyword>
<organism evidence="5 6">
    <name type="scientific">Celerinatantimonas yamalensis</name>
    <dbReference type="NCBI Taxonomy" id="559956"/>
    <lineage>
        <taxon>Bacteria</taxon>
        <taxon>Pseudomonadati</taxon>
        <taxon>Pseudomonadota</taxon>
        <taxon>Gammaproteobacteria</taxon>
        <taxon>Celerinatantimonadaceae</taxon>
        <taxon>Celerinatantimonas</taxon>
    </lineage>
</organism>
<proteinExistence type="inferred from homology"/>
<evidence type="ECO:0000256" key="4">
    <source>
        <dbReference type="RuleBase" id="RU362029"/>
    </source>
</evidence>
<name>A0ABW9G9P1_9GAMM</name>
<dbReference type="Pfam" id="PF03960">
    <property type="entry name" value="ArsC"/>
    <property type="match status" value="1"/>
</dbReference>
<accession>A0ABW9G9P1</accession>